<protein>
    <submittedName>
        <fullName evidence="1">Uncharacterized protein</fullName>
    </submittedName>
</protein>
<evidence type="ECO:0000313" key="1">
    <source>
        <dbReference type="EMBL" id="QBK89361.1"/>
    </source>
</evidence>
<gene>
    <name evidence="1" type="ORF">LCMiAC02_04560</name>
</gene>
<proteinExistence type="predicted"/>
<accession>A0A4D5XG07</accession>
<dbReference type="EMBL" id="MK500417">
    <property type="protein sequence ID" value="QBK89361.1"/>
    <property type="molecule type" value="Genomic_DNA"/>
</dbReference>
<name>A0A4D5XG07_9VIRU</name>
<reference evidence="1" key="1">
    <citation type="journal article" date="2019" name="MBio">
        <title>Virus Genomes from Deep Sea Sediments Expand the Ocean Megavirome and Support Independent Origins of Viral Gigantism.</title>
        <authorList>
            <person name="Backstrom D."/>
            <person name="Yutin N."/>
            <person name="Jorgensen S.L."/>
            <person name="Dharamshi J."/>
            <person name="Homa F."/>
            <person name="Zaremba-Niedwiedzka K."/>
            <person name="Spang A."/>
            <person name="Wolf Y.I."/>
            <person name="Koonin E.V."/>
            <person name="Ettema T.J."/>
        </authorList>
    </citation>
    <scope>NUCLEOTIDE SEQUENCE</scope>
</reference>
<organism evidence="1">
    <name type="scientific">Mimivirus LCMiAC02</name>
    <dbReference type="NCBI Taxonomy" id="2506609"/>
    <lineage>
        <taxon>Viruses</taxon>
        <taxon>Varidnaviria</taxon>
        <taxon>Bamfordvirae</taxon>
        <taxon>Nucleocytoviricota</taxon>
        <taxon>Megaviricetes</taxon>
        <taxon>Imitervirales</taxon>
        <taxon>Mimiviridae</taxon>
        <taxon>Klosneuvirinae</taxon>
    </lineage>
</organism>
<sequence length="168" mass="19813">MVKYKLVNPHIKGSIKVTFNAKSSDDAAQKAWNKLTKYITTHVPKFAFTLESDKNKLHHFIVKEKVTDDVIDTEISELPPIKNNKKFIAHFRKQKKKFDDKISGGSYLDCDDDDDDEYSFPIYPFMSQKISYLWYYPLMYRLGNTFIPVFTPQISPMIYLDYPLFIYK</sequence>